<sequence length="329" mass="37381">MQTGKTTKDLVFKKFINNRQENQTQEEKHIHDFTKDDVDSILDFTTQKAITSPVKAATKDYIYYADELQLQNTTTTAKLTKQYMHSHICIYHIITSHIKPFVMFLLFKDTDKDNNNNHRLTLPLADNIEDAIKKANTLFTSSVSNIDYKGFIEEGDDVYFIMEAHTLSVVTPEVCQWALSTELVNTKKVLNVDIDDSVTHFFLENIKLLFVYNKEGHQYECPTVAYCHKNVESVKEIGLCRAGPSAPYGPYYYFDLEVEKEKEKGGVVRFALFTGKQLVNPTGKADEIAFSNPTASASEADGIAYDSLIINSTLVVKTFEQQVLLSYSE</sequence>
<name>A0A6C0HGT3_9ZZZZ</name>
<organism evidence="1">
    <name type="scientific">viral metagenome</name>
    <dbReference type="NCBI Taxonomy" id="1070528"/>
    <lineage>
        <taxon>unclassified sequences</taxon>
        <taxon>metagenomes</taxon>
        <taxon>organismal metagenomes</taxon>
    </lineage>
</organism>
<protein>
    <submittedName>
        <fullName evidence="1">Uncharacterized protein</fullName>
    </submittedName>
</protein>
<accession>A0A6C0HGT3</accession>
<dbReference type="AlphaFoldDB" id="A0A6C0HGT3"/>
<evidence type="ECO:0000313" key="1">
    <source>
        <dbReference type="EMBL" id="QHT79664.1"/>
    </source>
</evidence>
<proteinExistence type="predicted"/>
<dbReference type="EMBL" id="MN739951">
    <property type="protein sequence ID" value="QHT79664.1"/>
    <property type="molecule type" value="Genomic_DNA"/>
</dbReference>
<reference evidence="1" key="1">
    <citation type="journal article" date="2020" name="Nature">
        <title>Giant virus diversity and host interactions through global metagenomics.</title>
        <authorList>
            <person name="Schulz F."/>
            <person name="Roux S."/>
            <person name="Paez-Espino D."/>
            <person name="Jungbluth S."/>
            <person name="Walsh D.A."/>
            <person name="Denef V.J."/>
            <person name="McMahon K.D."/>
            <person name="Konstantinidis K.T."/>
            <person name="Eloe-Fadrosh E.A."/>
            <person name="Kyrpides N.C."/>
            <person name="Woyke T."/>
        </authorList>
    </citation>
    <scope>NUCLEOTIDE SEQUENCE</scope>
    <source>
        <strain evidence="1">GVMAG-M-3300023184-101</strain>
    </source>
</reference>